<dbReference type="InterPro" id="IPR008964">
    <property type="entry name" value="Invasin/intimin_cell_adhesion"/>
</dbReference>
<feature type="domain" description="BIG2" evidence="1">
    <location>
        <begin position="538"/>
        <end position="619"/>
    </location>
</feature>
<feature type="domain" description="BIG2" evidence="1">
    <location>
        <begin position="117"/>
        <end position="198"/>
    </location>
</feature>
<keyword evidence="3" id="KW-1185">Reference proteome</keyword>
<evidence type="ECO:0000313" key="2">
    <source>
        <dbReference type="EMBL" id="QGQ97183.1"/>
    </source>
</evidence>
<dbReference type="SUPFAM" id="SSF49373">
    <property type="entry name" value="Invasin/intimin cell-adhesion fragments"/>
    <property type="match status" value="12"/>
</dbReference>
<feature type="domain" description="BIG2" evidence="1">
    <location>
        <begin position="287"/>
        <end position="369"/>
    </location>
</feature>
<gene>
    <name evidence="2" type="ORF">EHS13_20995</name>
</gene>
<dbReference type="SMART" id="SM00635">
    <property type="entry name" value="BID_2"/>
    <property type="match status" value="13"/>
</dbReference>
<dbReference type="AlphaFoldDB" id="A0A6B8RNS0"/>
<reference evidence="3" key="1">
    <citation type="submission" date="2018-11" db="EMBL/GenBank/DDBJ databases">
        <title>Complete genome sequence of Paenibacillus sp. ML311-T8.</title>
        <authorList>
            <person name="Nam Y.-D."/>
            <person name="Kang J."/>
            <person name="Chung W.-H."/>
            <person name="Park Y.S."/>
        </authorList>
    </citation>
    <scope>NUCLEOTIDE SEQUENCE [LARGE SCALE GENOMIC DNA]</scope>
    <source>
        <strain evidence="3">ML311-T8</strain>
    </source>
</reference>
<sequence length="1120" mass="118775">MIKRLFLQKSMLIGLILLLLPMGWSGKAFAAETFSRMVLSTNEVSLEVGDSYELTATAIYVSSKTEDVTLLTDWTTQDSSIATVYNGIITAKAKGNIIITAKYLGTSVSVSLAVDKKVRSLTKNKTSVSMRVGNIEQITLMATYTDNTVSNVTYQVDQWISSNDSVANVVDGKITALNSGSTIITAKYGTQTVSIPVDVDKVLRLNLENNTVSLTNLTLKVGAHKQIQVMALFDNGDYEDISNKATWISDSDSIAYAYKGLITAYNSGEVTVTASYGGKSAKIVVDVDVTKRLVADPLEAFMHVKATKSIALSAFYADGSSEVVTTKAKWESNNDNVATVSNGVVTAFSNGNASISATYGGKTTTIAIDVDVARKLILDNTTMQLSVNGNKTAILKATYADGTVEDVTDRATWSSDNEAVAIVSKGKVSAIKSGQAVINAQFGNNTAKLVVDVDVAKSLSLNKTNVSLRKGATEPLVLTATLSDGISKPVTDQATWTSDNDAIAYVTNGIVTAVSSGQAVITAKYGESTATVTIQVEIPTRLEVNQTDLFMKVADSQQLSLNGYFTGSSEPVDITTQAIWTTSNEEIASVSEGLVTGIAMGQATLVGKYGGKSVSITVDVATPRRLIVDKSSIEMRANEEVQTVVTATYASGETYDVTEIAEWTTDNADIASVIKGNITAYKVGHATISAVYGGKKVTISVNIDQATVLTANKQTLQLQSGASEQVTITATYSDGSSEDITDRAVWKSNSTAIADVKGGLITAVDKGETKITASYGDRTVTISVMIGVVASLEFTSPSVFTMKEGDSAPVSLQANFKDETSKDVTDEAVWTSSSDKIAKVSNGVLKAFSSGKATITVKYSGLIETLTVEVDLAVKLSIDLKQVVMEKNSSVQLVLTATHNDRTSEIVTQAAIWKSSSEKVADVLDGVVTSYGNGKATITATYGGKSVTVPVEVNVATKIYLSKKEVSIKSGTQQLLVLTAVYSDGTEKDITTEAEWTTSSFKVADVVKGNIIASSYGKTSITAKYSGKTASVKVTVDELKYLKITEKNVTMSINSTKQVHAVATFKDNTDEDVSVEGLWSSSNDSIADVKDGVITAYGKGKARITCKFAGKTVYLQIVVS</sequence>
<dbReference type="Proteomes" id="UP000426246">
    <property type="component" value="Chromosome"/>
</dbReference>
<dbReference type="Pfam" id="PF02368">
    <property type="entry name" value="Big_2"/>
    <property type="match status" value="1"/>
</dbReference>
<feature type="domain" description="BIG2" evidence="1">
    <location>
        <begin position="703"/>
        <end position="785"/>
    </location>
</feature>
<evidence type="ECO:0000313" key="3">
    <source>
        <dbReference type="Proteomes" id="UP000426246"/>
    </source>
</evidence>
<dbReference type="OrthoDB" id="2348975at2"/>
<feature type="domain" description="BIG2" evidence="1">
    <location>
        <begin position="622"/>
        <end position="702"/>
    </location>
</feature>
<name>A0A6B8RNS0_9BACL</name>
<dbReference type="KEGG" id="ppsc:EHS13_20995"/>
<dbReference type="EMBL" id="CP034235">
    <property type="protein sequence ID" value="QGQ97183.1"/>
    <property type="molecule type" value="Genomic_DNA"/>
</dbReference>
<feature type="domain" description="BIG2" evidence="1">
    <location>
        <begin position="206"/>
        <end position="286"/>
    </location>
</feature>
<dbReference type="Gene3D" id="2.60.40.1080">
    <property type="match status" value="13"/>
</dbReference>
<feature type="domain" description="BIG2" evidence="1">
    <location>
        <begin position="872"/>
        <end position="952"/>
    </location>
</feature>
<feature type="domain" description="BIG2" evidence="1">
    <location>
        <begin position="1038"/>
        <end position="1116"/>
    </location>
</feature>
<feature type="domain" description="BIG2" evidence="1">
    <location>
        <begin position="33"/>
        <end position="113"/>
    </location>
</feature>
<feature type="domain" description="BIG2" evidence="1">
    <location>
        <begin position="955"/>
        <end position="1035"/>
    </location>
</feature>
<protein>
    <submittedName>
        <fullName evidence="2">Ig-like domain-containing protein</fullName>
    </submittedName>
</protein>
<organism evidence="2 3">
    <name type="scientific">Paenibacillus psychroresistens</name>
    <dbReference type="NCBI Taxonomy" id="1778678"/>
    <lineage>
        <taxon>Bacteria</taxon>
        <taxon>Bacillati</taxon>
        <taxon>Bacillota</taxon>
        <taxon>Bacilli</taxon>
        <taxon>Bacillales</taxon>
        <taxon>Paenibacillaceae</taxon>
        <taxon>Paenibacillus</taxon>
    </lineage>
</organism>
<evidence type="ECO:0000259" key="1">
    <source>
        <dbReference type="SMART" id="SM00635"/>
    </source>
</evidence>
<proteinExistence type="predicted"/>
<dbReference type="RefSeq" id="WP_155702285.1">
    <property type="nucleotide sequence ID" value="NZ_CP034235.1"/>
</dbReference>
<dbReference type="InterPro" id="IPR003343">
    <property type="entry name" value="Big_2"/>
</dbReference>
<feature type="domain" description="BIG2" evidence="1">
    <location>
        <begin position="455"/>
        <end position="535"/>
    </location>
</feature>
<feature type="domain" description="BIG2" evidence="1">
    <location>
        <begin position="788"/>
        <end position="869"/>
    </location>
</feature>
<accession>A0A6B8RNS0</accession>
<feature type="domain" description="BIG2" evidence="1">
    <location>
        <begin position="376"/>
        <end position="452"/>
    </location>
</feature>